<accession>D8IYW7</accession>
<dbReference type="STRING" id="757424.Hsero_2809"/>
<proteinExistence type="predicted"/>
<keyword evidence="2" id="KW-1185">Reference proteome</keyword>
<dbReference type="EMBL" id="CP002039">
    <property type="protein sequence ID" value="ADJ64302.1"/>
    <property type="molecule type" value="Genomic_DNA"/>
</dbReference>
<organism evidence="1 2">
    <name type="scientific">Herbaspirillum seropedicae (strain SmR1)</name>
    <dbReference type="NCBI Taxonomy" id="757424"/>
    <lineage>
        <taxon>Bacteria</taxon>
        <taxon>Pseudomonadati</taxon>
        <taxon>Pseudomonadota</taxon>
        <taxon>Betaproteobacteria</taxon>
        <taxon>Burkholderiales</taxon>
        <taxon>Oxalobacteraceae</taxon>
        <taxon>Herbaspirillum</taxon>
    </lineage>
</organism>
<dbReference type="HOGENOM" id="CLU_1914176_0_0_4"/>
<dbReference type="Proteomes" id="UP000000329">
    <property type="component" value="Chromosome"/>
</dbReference>
<dbReference type="AlphaFoldDB" id="D8IYW7"/>
<dbReference type="RefSeq" id="WP_013234780.1">
    <property type="nucleotide sequence ID" value="NC_014323.1"/>
</dbReference>
<evidence type="ECO:0000313" key="2">
    <source>
        <dbReference type="Proteomes" id="UP000000329"/>
    </source>
</evidence>
<reference evidence="1 2" key="1">
    <citation type="submission" date="2010-04" db="EMBL/GenBank/DDBJ databases">
        <title>The genome of Herbaspirillum seropedicae SmR1, an endophytic, nitrogen-fixing, plant-growth promoting beta-Proteobacteria.</title>
        <authorList>
            <person name="Pedrosa F.O."/>
            <person name="Monteiro R.A."/>
            <person name="Wassem R."/>
            <person name="Cruz L.M."/>
            <person name="Ayub R.A."/>
            <person name="Colauto N.B."/>
            <person name="Fernandez M.A."/>
            <person name="Fungaro M.H.P."/>
            <person name="Grisard E.C."/>
            <person name="Hungria M."/>
            <person name="Madeira H.M.F."/>
            <person name="Nodari R.O."/>
            <person name="Osaku C.A."/>
            <person name="Petzl-Erler M.L."/>
            <person name="Terenzi H."/>
            <person name="Vieira L.G.E."/>
            <person name="Almeida M.I.M."/>
            <person name="Alves L.R."/>
            <person name="Arantes O.M.N."/>
            <person name="Balsanelli E."/>
            <person name="Barcellos F.G."/>
            <person name="Baura V.A."/>
            <person name="Binde D.R."/>
            <person name="Campo R.J."/>
            <person name="Chubatsu L.S."/>
            <person name="Chueire L.M.O."/>
            <person name="Ciferri R.R."/>
            <person name="Correa L.C."/>
            <person name="da Conceicao Silva J.L."/>
            <person name="Dabul A.N.G."/>
            <person name="Dambros B.P."/>
            <person name="Faoro H."/>
            <person name="Favetti A."/>
            <person name="Friedermann G."/>
            <person name="Furlaneto M.C."/>
            <person name="Gasques L.S."/>
            <person name="Gimenes C.C.T."/>
            <person name="Gioppo N.M.R."/>
            <person name="Glienke-Blanco C."/>
            <person name="Godoy L.P."/>
            <person name="Guerra M.P."/>
            <person name="Karp S."/>
            <person name="Kava-Cordeiro V."/>
            <person name="Margarido V.P."/>
            <person name="Mathioni S.M."/>
            <person name="Menck-Soares M.A."/>
            <person name="Murace N.K."/>
            <person name="Nicolas M.F."/>
            <person name="Oliveira C.E.C."/>
            <person name="Pagnan N.A.B."/>
            <person name="Pamphile J.A."/>
            <person name="Patussi E.V."/>
            <person name="Pereira L.F.P."/>
            <person name="Pereira-Ferrari L."/>
            <person name="Pinto F.G.S."/>
            <person name="Precoma C."/>
            <person name="Prioli A.J."/>
            <person name="Prioli S.M.A.P."/>
            <person name="Raittz R.T."/>
            <person name="Ramos H.J.O."/>
            <person name="Ribeiro E.M.S.F."/>
            <person name="Rigo L.U."/>
            <person name="Rocha C.L.M.S.C."/>
            <person name="Rocha S.N."/>
            <person name="Santos K."/>
            <person name="Satori D."/>
            <person name="Silva A.G."/>
            <person name="Simao R.C.G."/>
            <person name="Soares M.A.M."/>
            <person name="Souza E.M."/>
            <person name="Steffens M.B.R."/>
            <person name="Steindel M."/>
            <person name="Tadra-Sfeir M.Z."/>
            <person name="Takahashi E.K."/>
            <person name="Torres R.A."/>
            <person name="Valle J.S."/>
            <person name="Vernal J.I."/>
            <person name="Vilas-Boas L.A."/>
            <person name="Watanabe M.A.E."/>
            <person name="Weiss V.A."/>
            <person name="Yates M.A."/>
            <person name="Souza E.M."/>
        </authorList>
    </citation>
    <scope>NUCLEOTIDE SEQUENCE [LARGE SCALE GENOMIC DNA]</scope>
    <source>
        <strain evidence="1 2">SmR1</strain>
    </source>
</reference>
<protein>
    <recommendedName>
        <fullName evidence="3">Serine protease</fullName>
    </recommendedName>
</protein>
<dbReference type="eggNOG" id="COG3591">
    <property type="taxonomic scope" value="Bacteria"/>
</dbReference>
<evidence type="ECO:0008006" key="3">
    <source>
        <dbReference type="Google" id="ProtNLM"/>
    </source>
</evidence>
<gene>
    <name evidence="1" type="ordered locus">Hsero_2809</name>
</gene>
<evidence type="ECO:0000313" key="1">
    <source>
        <dbReference type="EMBL" id="ADJ64302.1"/>
    </source>
</evidence>
<sequence length="132" mass="14360">MNVAPPSLQSSRIEMYFGDILLSSGTSFITRRGSKLFLTSNSHNVTGRDQHAGACLSAREGIPNNVVIRYNKADNPGEFLSYQEPILANDEPLWFKHPKLGKTADFVALKLTNSPGAIIHPIDPVSVGVPTK</sequence>
<dbReference type="OrthoDB" id="7191282at2"/>
<dbReference type="GeneID" id="29393253"/>
<name>D8IYW7_HERSS</name>
<dbReference type="KEGG" id="hse:Hsero_2809"/>